<evidence type="ECO:0000313" key="2">
    <source>
        <dbReference type="EMBL" id="AEI35234.1"/>
    </source>
</evidence>
<feature type="transmembrane region" description="Helical" evidence="1">
    <location>
        <begin position="173"/>
        <end position="192"/>
    </location>
</feature>
<dbReference type="PANTHER" id="PTHR37314:SF4">
    <property type="entry name" value="UPF0700 TRANSMEMBRANE PROTEIN YOAK"/>
    <property type="match status" value="1"/>
</dbReference>
<feature type="transmembrane region" description="Helical" evidence="1">
    <location>
        <begin position="12"/>
        <end position="35"/>
    </location>
</feature>
<dbReference type="Proteomes" id="UP000000490">
    <property type="component" value="Chromosome"/>
</dbReference>
<feature type="transmembrane region" description="Helical" evidence="1">
    <location>
        <begin position="58"/>
        <end position="81"/>
    </location>
</feature>
<organism evidence="2 3">
    <name type="scientific">Francisella salina</name>
    <dbReference type="NCBI Taxonomy" id="573569"/>
    <lineage>
        <taxon>Bacteria</taxon>
        <taxon>Pseudomonadati</taxon>
        <taxon>Pseudomonadota</taxon>
        <taxon>Gammaproteobacteria</taxon>
        <taxon>Thiotrichales</taxon>
        <taxon>Francisellaceae</taxon>
        <taxon>Francisella</taxon>
    </lineage>
</organism>
<feature type="transmembrane region" description="Helical" evidence="1">
    <location>
        <begin position="198"/>
        <end position="216"/>
    </location>
</feature>
<evidence type="ECO:0000313" key="3">
    <source>
        <dbReference type="Proteomes" id="UP000000490"/>
    </source>
</evidence>
<keyword evidence="1" id="KW-0472">Membrane</keyword>
<dbReference type="PANTHER" id="PTHR37314">
    <property type="entry name" value="SLR0142 PROTEIN"/>
    <property type="match status" value="1"/>
</dbReference>
<reference evidence="2" key="1">
    <citation type="submission" date="2011-05" db="EMBL/GenBank/DDBJ databases">
        <authorList>
            <person name="Kuske C.R."/>
            <person name="Challacombe J.F."/>
            <person name="Siddaramappa S."/>
            <person name="Petersen J.M."/>
            <person name="Bruce D.C."/>
        </authorList>
    </citation>
    <scope>NUCLEOTIDE SEQUENCE</scope>
    <source>
        <strain evidence="2">TX077308</strain>
    </source>
</reference>
<evidence type="ECO:0000256" key="1">
    <source>
        <dbReference type="SAM" id="Phobius"/>
    </source>
</evidence>
<dbReference type="RefSeq" id="WP_013922087.1">
    <property type="nucleotide sequence ID" value="NC_015696.1"/>
</dbReference>
<dbReference type="EMBL" id="CP002872">
    <property type="protein sequence ID" value="AEI35234.1"/>
    <property type="molecule type" value="Genomic_DNA"/>
</dbReference>
<sequence>MKNTIKQPSLWVYLSAILLPLNGGLINVITLMSFLHNSVGYVTGNISNASIYLHDDDLILFCRMILLILFFLFGAVTSSLITCRERFEKDIRYVFIILIQLICITVAIILLRLEKQYSDFVLAFLMGAQNAMTTHYGTAIIRTTHMTGTTTDLGISIARWLKYRDEPVWKIKLYLVLILSFIGGSILGAILFRYYGVNVVFISILIYLILLAKYYLRKLTNG</sequence>
<name>A0ABM5M7U4_FRAST</name>
<accession>A0ABM5M7U4</accession>
<gene>
    <name evidence="2" type="ordered locus">F7308_0306</name>
</gene>
<dbReference type="InterPro" id="IPR010699">
    <property type="entry name" value="DUF1275"/>
</dbReference>
<dbReference type="Pfam" id="PF06912">
    <property type="entry name" value="DUF1275"/>
    <property type="match status" value="1"/>
</dbReference>
<protein>
    <submittedName>
        <fullName evidence="2">Membrane protein</fullName>
    </submittedName>
</protein>
<keyword evidence="3" id="KW-1185">Reference proteome</keyword>
<feature type="transmembrane region" description="Helical" evidence="1">
    <location>
        <begin position="93"/>
        <end position="113"/>
    </location>
</feature>
<proteinExistence type="predicted"/>
<keyword evidence="1" id="KW-0812">Transmembrane</keyword>
<keyword evidence="1" id="KW-1133">Transmembrane helix</keyword>